<dbReference type="PROSITE" id="PS51186">
    <property type="entry name" value="GNAT"/>
    <property type="match status" value="1"/>
</dbReference>
<dbReference type="Gene3D" id="3.40.630.30">
    <property type="match status" value="1"/>
</dbReference>
<dbReference type="SUPFAM" id="SSF55729">
    <property type="entry name" value="Acyl-CoA N-acyltransferases (Nat)"/>
    <property type="match status" value="1"/>
</dbReference>
<keyword evidence="3" id="KW-1185">Reference proteome</keyword>
<reference evidence="2 3" key="1">
    <citation type="submission" date="2019-08" db="EMBL/GenBank/DDBJ databases">
        <authorList>
            <person name="Peeters C."/>
        </authorList>
    </citation>
    <scope>NUCLEOTIDE SEQUENCE [LARGE SCALE GENOMIC DNA]</scope>
    <source>
        <strain evidence="2 3">LMG 31115</strain>
    </source>
</reference>
<dbReference type="GO" id="GO:0016747">
    <property type="term" value="F:acyltransferase activity, transferring groups other than amino-acyl groups"/>
    <property type="evidence" value="ECO:0007669"/>
    <property type="project" value="InterPro"/>
</dbReference>
<proteinExistence type="predicted"/>
<gene>
    <name evidence="2" type="ORF">PIN31115_04469</name>
</gene>
<feature type="domain" description="N-acetyltransferase" evidence="1">
    <location>
        <begin position="25"/>
        <end position="194"/>
    </location>
</feature>
<accession>A0A5E4YGH2</accession>
<evidence type="ECO:0000313" key="3">
    <source>
        <dbReference type="Proteomes" id="UP000333828"/>
    </source>
</evidence>
<dbReference type="AlphaFoldDB" id="A0A5E4YGH2"/>
<name>A0A5E4YGH2_9BURK</name>
<dbReference type="InterPro" id="IPR016181">
    <property type="entry name" value="Acyl_CoA_acyltransferase"/>
</dbReference>
<protein>
    <recommendedName>
        <fullName evidence="1">N-acetyltransferase domain-containing protein</fullName>
    </recommendedName>
</protein>
<sequence length="242" mass="26673">MDIRRQFLLSTAHQDPRATAHRSRFRIRLLGEDHIKPILSLRQRVIGSLSYSQPMPNESAAGEESFVRRHCGAEGEALGVFDGHDLVACAMLGLPSQDDVRQFSPGDDVTAPESTCYLGACIIRPDYNGHGLQRALISSRLALAHMLGRDQCLTSISVHNHHGRQDMLAEGLQIVGVTHSGDEPRQILKSCWKAPETSCWDEIVQVDAVDYDTQKCLTQAGFRGFAQSSEGAHTRITFGRPA</sequence>
<dbReference type="Proteomes" id="UP000333828">
    <property type="component" value="Unassembled WGS sequence"/>
</dbReference>
<organism evidence="2 3">
    <name type="scientific">Pandoraea iniqua</name>
    <dbReference type="NCBI Taxonomy" id="2508288"/>
    <lineage>
        <taxon>Bacteria</taxon>
        <taxon>Pseudomonadati</taxon>
        <taxon>Pseudomonadota</taxon>
        <taxon>Betaproteobacteria</taxon>
        <taxon>Burkholderiales</taxon>
        <taxon>Burkholderiaceae</taxon>
        <taxon>Pandoraea</taxon>
    </lineage>
</organism>
<dbReference type="InterPro" id="IPR000182">
    <property type="entry name" value="GNAT_dom"/>
</dbReference>
<evidence type="ECO:0000313" key="2">
    <source>
        <dbReference type="EMBL" id="VVE47518.1"/>
    </source>
</evidence>
<dbReference type="EMBL" id="CABPSI010000005">
    <property type="protein sequence ID" value="VVE47518.1"/>
    <property type="molecule type" value="Genomic_DNA"/>
</dbReference>
<evidence type="ECO:0000259" key="1">
    <source>
        <dbReference type="PROSITE" id="PS51186"/>
    </source>
</evidence>